<comment type="caution">
    <text evidence="14">The sequence shown here is derived from an EMBL/GenBank/DDBJ whole genome shotgun (WGS) entry which is preliminary data.</text>
</comment>
<accession>Q0YQY0</accession>
<keyword evidence="6 11" id="KW-0269">Exonuclease</keyword>
<organism evidence="14 15">
    <name type="scientific">Chlorobium ferrooxidans DSM 13031</name>
    <dbReference type="NCBI Taxonomy" id="377431"/>
    <lineage>
        <taxon>Bacteria</taxon>
        <taxon>Pseudomonadati</taxon>
        <taxon>Chlorobiota</taxon>
        <taxon>Chlorobiia</taxon>
        <taxon>Chlorobiales</taxon>
        <taxon>Chlorobiaceae</taxon>
        <taxon>Chlorobium/Pelodictyon group</taxon>
        <taxon>Chlorobium</taxon>
    </lineage>
</organism>
<feature type="domain" description="UvrD-like helicase C-terminal" evidence="12">
    <location>
        <begin position="505"/>
        <end position="549"/>
    </location>
</feature>
<comment type="miscellaneous">
    <text evidence="11">In the RecBCD complex, RecB has a slow 3'-5' helicase, an exonuclease activity and loads RecA onto ssDNA, RecD has a fast 5'-3' helicase activity, while RecC stimulates the ATPase and processivity of the RecB helicase and contributes to recognition of the Chi site.</text>
</comment>
<feature type="domain" description="RecBCD enzyme subunit RecD N-terminal" evidence="13">
    <location>
        <begin position="8"/>
        <end position="100"/>
    </location>
</feature>
<dbReference type="Gene3D" id="1.10.10.1020">
    <property type="entry name" value="RecBCD complex, subunit RecD, N-terminal domain"/>
    <property type="match status" value="1"/>
</dbReference>
<comment type="catalytic activity">
    <reaction evidence="11">
        <text>ATP + H2O = ADP + phosphate + H(+)</text>
        <dbReference type="Rhea" id="RHEA:13065"/>
        <dbReference type="ChEBI" id="CHEBI:15377"/>
        <dbReference type="ChEBI" id="CHEBI:15378"/>
        <dbReference type="ChEBI" id="CHEBI:30616"/>
        <dbReference type="ChEBI" id="CHEBI:43474"/>
        <dbReference type="ChEBI" id="CHEBI:456216"/>
        <dbReference type="EC" id="5.6.2.3"/>
    </reaction>
</comment>
<dbReference type="OrthoDB" id="9803432at2"/>
<evidence type="ECO:0000256" key="10">
    <source>
        <dbReference type="ARBA" id="ARBA00023235"/>
    </source>
</evidence>
<keyword evidence="9 11" id="KW-0234">DNA repair</keyword>
<evidence type="ECO:0000259" key="13">
    <source>
        <dbReference type="Pfam" id="PF21185"/>
    </source>
</evidence>
<keyword evidence="2 11" id="KW-0547">Nucleotide-binding</keyword>
<dbReference type="InterPro" id="IPR049550">
    <property type="entry name" value="RecD_N"/>
</dbReference>
<dbReference type="CDD" id="cd17933">
    <property type="entry name" value="DEXSc_RecD-like"/>
    <property type="match status" value="1"/>
</dbReference>
<dbReference type="EMBL" id="AASE01000014">
    <property type="protein sequence ID" value="EAT58692.1"/>
    <property type="molecule type" value="Genomic_DNA"/>
</dbReference>
<keyword evidence="4 11" id="KW-0378">Hydrolase</keyword>
<dbReference type="PANTHER" id="PTHR43788">
    <property type="entry name" value="DNA2/NAM7 HELICASE FAMILY MEMBER"/>
    <property type="match status" value="1"/>
</dbReference>
<dbReference type="HAMAP" id="MF_01487">
    <property type="entry name" value="RecD"/>
    <property type="match status" value="1"/>
</dbReference>
<comment type="function">
    <text evidence="11">A helicase/nuclease that prepares dsDNA breaks (DSB) for recombinational DNA repair. Binds to DSBs and unwinds DNA via a highly rapid and processive ATP-dependent bidirectional helicase activity. Unwinds dsDNA until it encounters a Chi (crossover hotspot instigator) sequence from the 3' direction. Cuts ssDNA a few nucleotides 3' to the Chi site. The properties and activities of the enzyme are changed at Chi. The Chi-altered holoenzyme produces a long 3'-ssDNA overhang and facilitates RecA-binding to the ssDNA for homologous DNA recombination and repair. Holoenzyme degrades any linearized DNA that is unable to undergo homologous recombination. In the holoenzyme this subunit has ssDNA-dependent ATPase and 5'-3' helicase activity. When added to pre-assembled RecBC greatly stimulates nuclease activity and augments holoenzyme processivity. Negatively regulates the RecA-loading ability of RecBCD.</text>
</comment>
<evidence type="ECO:0000256" key="4">
    <source>
        <dbReference type="ARBA" id="ARBA00022801"/>
    </source>
</evidence>
<dbReference type="Proteomes" id="UP000004162">
    <property type="component" value="Unassembled WGS sequence"/>
</dbReference>
<evidence type="ECO:0000256" key="8">
    <source>
        <dbReference type="ARBA" id="ARBA00023125"/>
    </source>
</evidence>
<dbReference type="InterPro" id="IPR050534">
    <property type="entry name" value="Coronavir_polyprotein_1ab"/>
</dbReference>
<name>Q0YQY0_9CHLB</name>
<dbReference type="GO" id="GO:0008854">
    <property type="term" value="F:exodeoxyribonuclease V activity"/>
    <property type="evidence" value="ECO:0007669"/>
    <property type="project" value="InterPro"/>
</dbReference>
<keyword evidence="5 11" id="KW-0347">Helicase</keyword>
<dbReference type="EC" id="5.6.2.3" evidence="11"/>
<evidence type="ECO:0000256" key="2">
    <source>
        <dbReference type="ARBA" id="ARBA00022741"/>
    </source>
</evidence>
<evidence type="ECO:0000259" key="12">
    <source>
        <dbReference type="Pfam" id="PF13538"/>
    </source>
</evidence>
<dbReference type="GO" id="GO:0000724">
    <property type="term" value="P:double-strand break repair via homologous recombination"/>
    <property type="evidence" value="ECO:0007669"/>
    <property type="project" value="UniProtKB-UniRule"/>
</dbReference>
<evidence type="ECO:0000313" key="14">
    <source>
        <dbReference type="EMBL" id="EAT58692.1"/>
    </source>
</evidence>
<keyword evidence="7 11" id="KW-0067">ATP-binding</keyword>
<keyword evidence="10 11" id="KW-0413">Isomerase</keyword>
<dbReference type="InterPro" id="IPR027785">
    <property type="entry name" value="UvrD-like_helicase_C"/>
</dbReference>
<dbReference type="InterPro" id="IPR006344">
    <property type="entry name" value="RecD"/>
</dbReference>
<keyword evidence="15" id="KW-1185">Reference proteome</keyword>
<keyword evidence="3 11" id="KW-0227">DNA damage</keyword>
<keyword evidence="8 11" id="KW-0238">DNA-binding</keyword>
<dbReference type="CDD" id="cd18809">
    <property type="entry name" value="SF1_C_RecD"/>
    <property type="match status" value="1"/>
</dbReference>
<proteinExistence type="inferred from homology"/>
<evidence type="ECO:0000313" key="15">
    <source>
        <dbReference type="Proteomes" id="UP000004162"/>
    </source>
</evidence>
<dbReference type="RefSeq" id="WP_006366644.1">
    <property type="nucleotide sequence ID" value="NZ_AASE01000014.1"/>
</dbReference>
<dbReference type="Pfam" id="PF13245">
    <property type="entry name" value="AAA_19"/>
    <property type="match status" value="1"/>
</dbReference>
<comment type="similarity">
    <text evidence="11">Belongs to the RecD family.</text>
</comment>
<dbReference type="GO" id="GO:0043139">
    <property type="term" value="F:5'-3' DNA helicase activity"/>
    <property type="evidence" value="ECO:0007669"/>
    <property type="project" value="UniProtKB-UniRule"/>
</dbReference>
<dbReference type="GO" id="GO:0017116">
    <property type="term" value="F:single-stranded DNA helicase activity"/>
    <property type="evidence" value="ECO:0007669"/>
    <property type="project" value="TreeGrafter"/>
</dbReference>
<evidence type="ECO:0000256" key="5">
    <source>
        <dbReference type="ARBA" id="ARBA00022806"/>
    </source>
</evidence>
<protein>
    <recommendedName>
        <fullName evidence="11">RecBCD enzyme subunit RecD</fullName>
        <ecNumber evidence="11">5.6.2.3</ecNumber>
    </recommendedName>
    <alternativeName>
        <fullName evidence="11">DNA 5'-3' helicase subunit RecD</fullName>
    </alternativeName>
    <alternativeName>
        <fullName evidence="11">Exonuclease V subunit RecD</fullName>
        <shortName evidence="11">ExoV subunit RecD</shortName>
    </alternativeName>
    <alternativeName>
        <fullName evidence="11">Helicase/nuclease RecBCD subunit RecD</fullName>
    </alternativeName>
</protein>
<dbReference type="SUPFAM" id="SSF52540">
    <property type="entry name" value="P-loop containing nucleoside triphosphate hydrolases"/>
    <property type="match status" value="2"/>
</dbReference>
<dbReference type="Pfam" id="PF13538">
    <property type="entry name" value="UvrD_C_2"/>
    <property type="match status" value="1"/>
</dbReference>
<evidence type="ECO:0000256" key="9">
    <source>
        <dbReference type="ARBA" id="ARBA00023204"/>
    </source>
</evidence>
<evidence type="ECO:0000256" key="7">
    <source>
        <dbReference type="ARBA" id="ARBA00022840"/>
    </source>
</evidence>
<sequence length="582" mass="63411">MNREFHERLIDRQFARFISGIAGNDEELFALLVSMASNAPGNGHICLNLEDLAGESLAFEGKSCDLPALSGLRELLMHASTTGVPGQFRPLILDTKNRLYLYRYWRYEHDLAVALLEKAAGTAGSVDEELLAESLGRLFTDTLPGEDNRQKAAAAIALRRQLCIISGGPGTGKTSTVVRILALLLMQEGGLNLRIAMAAPTGKAAARLRASVSDIRRNLDCSESVRSAIPESVVTIHRLLGTAFRSHSFRYGASNRLPYDLVIVDEASMIALPLMHALLHALRPGARLILLGDRDQLASVEAGAVLGDICTAGEMNAASPLGRSMVMLEKNFRFSEKSGIGELSRLINAGRGQDAMHLLKSSPPGTLSWQQLTSREELNRALPEKVVDGYRSYTEATTPAEALERFERFRIVCALRDGPFGVSGLNGDIERILHRANLISATGPDYRCRPLLVTANDHRLQLFNGDTGILFPDPESQGELRAFFPAAEGGMRKLAPVRVPEHETAFAMTVHKSQGSEFERVLLILPPALSDILTRELLYTAITRARSGVEIWGDEALFTSAVSQKSVRNSGLTDALLHAEKG</sequence>
<dbReference type="GO" id="GO:0003677">
    <property type="term" value="F:DNA binding"/>
    <property type="evidence" value="ECO:0007669"/>
    <property type="project" value="UniProtKB-UniRule"/>
</dbReference>
<reference evidence="14 15" key="1">
    <citation type="submission" date="2006-07" db="EMBL/GenBank/DDBJ databases">
        <title>Annotation of the draft genome assembly of Chlorobium ferroxidans DSM 13031.</title>
        <authorList>
            <consortium name="US DOE Joint Genome Institute (JGI-ORNL)"/>
            <person name="Larimer F."/>
            <person name="Land M."/>
            <person name="Hauser L."/>
        </authorList>
    </citation>
    <scope>NUCLEOTIDE SEQUENCE [LARGE SCALE GENOMIC DNA]</scope>
    <source>
        <strain evidence="14 15">DSM 13031</strain>
    </source>
</reference>
<reference evidence="14 15" key="2">
    <citation type="submission" date="2006-07" db="EMBL/GenBank/DDBJ databases">
        <title>Sequencing of the draft genome and assembly of Chlorobium ferroxidans DSM 13031.</title>
        <authorList>
            <consortium name="US DOE Joint Genome Institute (JGI-PGF)"/>
            <person name="Copeland A."/>
            <person name="Lucas S."/>
            <person name="Lapidus A."/>
            <person name="Barry K."/>
            <person name="Glavina del Rio T."/>
            <person name="Dalin E."/>
            <person name="Tice H."/>
            <person name="Bruce D."/>
            <person name="Pitluck S."/>
            <person name="Richardson P."/>
        </authorList>
    </citation>
    <scope>NUCLEOTIDE SEQUENCE [LARGE SCALE GENOMIC DNA]</scope>
    <source>
        <strain evidence="14 15">DSM 13031</strain>
    </source>
</reference>
<keyword evidence="1 11" id="KW-0540">Nuclease</keyword>
<dbReference type="Pfam" id="PF21185">
    <property type="entry name" value="RecD_N"/>
    <property type="match status" value="1"/>
</dbReference>
<dbReference type="InterPro" id="IPR027417">
    <property type="entry name" value="P-loop_NTPase"/>
</dbReference>
<dbReference type="GO" id="GO:0009338">
    <property type="term" value="C:exodeoxyribonuclease V complex"/>
    <property type="evidence" value="ECO:0007669"/>
    <property type="project" value="InterPro"/>
</dbReference>
<evidence type="ECO:0000256" key="11">
    <source>
        <dbReference type="HAMAP-Rule" id="MF_01487"/>
    </source>
</evidence>
<dbReference type="AlphaFoldDB" id="Q0YQY0"/>
<dbReference type="GO" id="GO:0005524">
    <property type="term" value="F:ATP binding"/>
    <property type="evidence" value="ECO:0007669"/>
    <property type="project" value="UniProtKB-UniRule"/>
</dbReference>
<gene>
    <name evidence="11" type="primary">recD</name>
    <name evidence="14" type="ORF">CferDRAFT_0736</name>
</gene>
<comment type="subunit">
    <text evidence="11">Heterotrimer of RecB, RecC and RecD. All subunits contribute to DNA-binding.</text>
</comment>
<dbReference type="GO" id="GO:0016887">
    <property type="term" value="F:ATP hydrolysis activity"/>
    <property type="evidence" value="ECO:0007669"/>
    <property type="project" value="RHEA"/>
</dbReference>
<dbReference type="NCBIfam" id="TIGR01447">
    <property type="entry name" value="recD"/>
    <property type="match status" value="1"/>
</dbReference>
<evidence type="ECO:0000256" key="1">
    <source>
        <dbReference type="ARBA" id="ARBA00022722"/>
    </source>
</evidence>
<feature type="binding site" evidence="11">
    <location>
        <begin position="167"/>
        <end position="174"/>
    </location>
    <ligand>
        <name>ATP</name>
        <dbReference type="ChEBI" id="CHEBI:30616"/>
    </ligand>
</feature>
<evidence type="ECO:0000256" key="6">
    <source>
        <dbReference type="ARBA" id="ARBA00022839"/>
    </source>
</evidence>
<dbReference type="PANTHER" id="PTHR43788:SF6">
    <property type="entry name" value="DNA HELICASE B"/>
    <property type="match status" value="1"/>
</dbReference>
<evidence type="ECO:0000256" key="3">
    <source>
        <dbReference type="ARBA" id="ARBA00022763"/>
    </source>
</evidence>
<dbReference type="Gene3D" id="3.40.50.300">
    <property type="entry name" value="P-loop containing nucleotide triphosphate hydrolases"/>
    <property type="match status" value="3"/>
</dbReference>
<dbReference type="InterPro" id="IPR041851">
    <property type="entry name" value="RecD_N_sf"/>
</dbReference>